<dbReference type="Gene3D" id="3.30.565.10">
    <property type="entry name" value="Histidine kinase-like ATPase, C-terminal domain"/>
    <property type="match status" value="1"/>
</dbReference>
<dbReference type="InterPro" id="IPR011712">
    <property type="entry name" value="Sig_transdc_His_kin_sub3_dim/P"/>
</dbReference>
<dbReference type="SUPFAM" id="SSF55874">
    <property type="entry name" value="ATPase domain of HSP90 chaperone/DNA topoisomerase II/histidine kinase"/>
    <property type="match status" value="1"/>
</dbReference>
<keyword evidence="13" id="KW-1185">Reference proteome</keyword>
<dbReference type="RefSeq" id="WP_281906129.1">
    <property type="nucleotide sequence ID" value="NZ_BSDI01000097.1"/>
</dbReference>
<dbReference type="Proteomes" id="UP001144280">
    <property type="component" value="Unassembled WGS sequence"/>
</dbReference>
<evidence type="ECO:0000256" key="4">
    <source>
        <dbReference type="ARBA" id="ARBA00022679"/>
    </source>
</evidence>
<organism evidence="12 13">
    <name type="scientific">Phytohabitans aurantiacus</name>
    <dbReference type="NCBI Taxonomy" id="3016789"/>
    <lineage>
        <taxon>Bacteria</taxon>
        <taxon>Bacillati</taxon>
        <taxon>Actinomycetota</taxon>
        <taxon>Actinomycetes</taxon>
        <taxon>Micromonosporales</taxon>
        <taxon>Micromonosporaceae</taxon>
    </lineage>
</organism>
<evidence type="ECO:0000256" key="8">
    <source>
        <dbReference type="ARBA" id="ARBA00023012"/>
    </source>
</evidence>
<dbReference type="GO" id="GO:0016301">
    <property type="term" value="F:kinase activity"/>
    <property type="evidence" value="ECO:0007669"/>
    <property type="project" value="UniProtKB-KW"/>
</dbReference>
<dbReference type="Gene3D" id="1.20.5.1930">
    <property type="match status" value="1"/>
</dbReference>
<evidence type="ECO:0000259" key="10">
    <source>
        <dbReference type="Pfam" id="PF02518"/>
    </source>
</evidence>
<evidence type="ECO:0000256" key="7">
    <source>
        <dbReference type="ARBA" id="ARBA00022840"/>
    </source>
</evidence>
<dbReference type="PANTHER" id="PTHR24421:SF10">
    <property type="entry name" value="NITRATE_NITRITE SENSOR PROTEIN NARQ"/>
    <property type="match status" value="1"/>
</dbReference>
<keyword evidence="9" id="KW-0472">Membrane</keyword>
<comment type="caution">
    <text evidence="12">The sequence shown here is derived from an EMBL/GenBank/DDBJ whole genome shotgun (WGS) entry which is preliminary data.</text>
</comment>
<keyword evidence="3" id="KW-0597">Phosphoprotein</keyword>
<comment type="catalytic activity">
    <reaction evidence="1">
        <text>ATP + protein L-histidine = ADP + protein N-phospho-L-histidine.</text>
        <dbReference type="EC" id="2.7.13.3"/>
    </reaction>
</comment>
<dbReference type="EC" id="2.7.13.3" evidence="2"/>
<reference evidence="12" key="1">
    <citation type="submission" date="2022-12" db="EMBL/GenBank/DDBJ databases">
        <title>New Phytohabitans aurantiacus sp. RD004123 nov., an actinomycete isolated from soil.</title>
        <authorList>
            <person name="Triningsih D.W."/>
            <person name="Harunari E."/>
            <person name="Igarashi Y."/>
        </authorList>
    </citation>
    <scope>NUCLEOTIDE SEQUENCE</scope>
    <source>
        <strain evidence="12">RD004123</strain>
    </source>
</reference>
<protein>
    <recommendedName>
        <fullName evidence="2">histidine kinase</fullName>
        <ecNumber evidence="2">2.7.13.3</ecNumber>
    </recommendedName>
</protein>
<evidence type="ECO:0000256" key="6">
    <source>
        <dbReference type="ARBA" id="ARBA00022777"/>
    </source>
</evidence>
<feature type="domain" description="Histidine kinase/HSP90-like ATPase" evidence="10">
    <location>
        <begin position="289"/>
        <end position="378"/>
    </location>
</feature>
<name>A0ABQ5RAD9_9ACTN</name>
<evidence type="ECO:0000256" key="3">
    <source>
        <dbReference type="ARBA" id="ARBA00022553"/>
    </source>
</evidence>
<feature type="domain" description="Signal transduction histidine kinase subgroup 3 dimerisation and phosphoacceptor" evidence="11">
    <location>
        <begin position="177"/>
        <end position="242"/>
    </location>
</feature>
<gene>
    <name evidence="12" type="ORF">Pa4123_90010</name>
</gene>
<keyword evidence="7" id="KW-0067">ATP-binding</keyword>
<dbReference type="EMBL" id="BSDI01000097">
    <property type="protein sequence ID" value="GLI03721.1"/>
    <property type="molecule type" value="Genomic_DNA"/>
</dbReference>
<evidence type="ECO:0000256" key="1">
    <source>
        <dbReference type="ARBA" id="ARBA00000085"/>
    </source>
</evidence>
<sequence>MHRFAELVSWVNALPARAVDGALAGIAVVMLVSERLTTTPSLGGRLPAALALAVVIGGSLAVRRRWPLAGYAVGTAAVAVDALWLGPAGLSPLANLVGLYSLGAHPKPRRALWGPPLMLVAIVTYFVGDDGSPPAAVPAVIVFVWLGVWAGGYAAARRRERQEGDRRLMRRDAVVDERHRIARELHDLLGHTMSVMLVQTGAARVVLDNDPGKARAILSGVERTGREALDELDRVLGVLRRDDGESADLRPGLAALPRLVERMAEAGMAVTVHIEPPEPHLPGSLDQSAYRIVQEALTNALRHGKATSAAVTVCVDGRRVEVEVRDDGRGPLPGYQPGRGLLGISERAAVFGGTVEHGGAGHGGVGQGFRVRAVLPVPQGGERE</sequence>
<evidence type="ECO:0000259" key="11">
    <source>
        <dbReference type="Pfam" id="PF07730"/>
    </source>
</evidence>
<evidence type="ECO:0000256" key="5">
    <source>
        <dbReference type="ARBA" id="ARBA00022741"/>
    </source>
</evidence>
<evidence type="ECO:0000313" key="12">
    <source>
        <dbReference type="EMBL" id="GLI03721.1"/>
    </source>
</evidence>
<evidence type="ECO:0000313" key="13">
    <source>
        <dbReference type="Proteomes" id="UP001144280"/>
    </source>
</evidence>
<dbReference type="Pfam" id="PF07730">
    <property type="entry name" value="HisKA_3"/>
    <property type="match status" value="1"/>
</dbReference>
<feature type="transmembrane region" description="Helical" evidence="9">
    <location>
        <begin position="14"/>
        <end position="32"/>
    </location>
</feature>
<keyword evidence="5" id="KW-0547">Nucleotide-binding</keyword>
<evidence type="ECO:0000256" key="2">
    <source>
        <dbReference type="ARBA" id="ARBA00012438"/>
    </source>
</evidence>
<dbReference type="InterPro" id="IPR050482">
    <property type="entry name" value="Sensor_HK_TwoCompSys"/>
</dbReference>
<feature type="transmembrane region" description="Helical" evidence="9">
    <location>
        <begin position="68"/>
        <end position="90"/>
    </location>
</feature>
<dbReference type="Pfam" id="PF02518">
    <property type="entry name" value="HATPase_c"/>
    <property type="match status" value="1"/>
</dbReference>
<feature type="transmembrane region" description="Helical" evidence="9">
    <location>
        <begin position="134"/>
        <end position="156"/>
    </location>
</feature>
<keyword evidence="8" id="KW-0902">Two-component regulatory system</keyword>
<keyword evidence="4" id="KW-0808">Transferase</keyword>
<keyword evidence="6 12" id="KW-0418">Kinase</keyword>
<dbReference type="InterPro" id="IPR036890">
    <property type="entry name" value="HATPase_C_sf"/>
</dbReference>
<proteinExistence type="predicted"/>
<evidence type="ECO:0000256" key="9">
    <source>
        <dbReference type="SAM" id="Phobius"/>
    </source>
</evidence>
<keyword evidence="9" id="KW-0812">Transmembrane</keyword>
<dbReference type="InterPro" id="IPR003594">
    <property type="entry name" value="HATPase_dom"/>
</dbReference>
<keyword evidence="9" id="KW-1133">Transmembrane helix</keyword>
<dbReference type="CDD" id="cd16917">
    <property type="entry name" value="HATPase_UhpB-NarQ-NarX-like"/>
    <property type="match status" value="1"/>
</dbReference>
<feature type="transmembrane region" description="Helical" evidence="9">
    <location>
        <begin position="44"/>
        <end position="62"/>
    </location>
</feature>
<accession>A0ABQ5RAD9</accession>
<dbReference type="PANTHER" id="PTHR24421">
    <property type="entry name" value="NITRATE/NITRITE SENSOR PROTEIN NARX-RELATED"/>
    <property type="match status" value="1"/>
</dbReference>